<evidence type="ECO:0000313" key="3">
    <source>
        <dbReference type="Proteomes" id="UP000694861"/>
    </source>
</evidence>
<proteinExistence type="predicted"/>
<feature type="domain" description="Transposase MuDR plant" evidence="2">
    <location>
        <begin position="53"/>
        <end position="106"/>
    </location>
</feature>
<dbReference type="InterPro" id="IPR004332">
    <property type="entry name" value="Transposase_MuDR"/>
</dbReference>
<evidence type="ECO:0000256" key="1">
    <source>
        <dbReference type="SAM" id="MobiDB-lite"/>
    </source>
</evidence>
<gene>
    <name evidence="4" type="primary">LOC107880464</name>
</gene>
<dbReference type="Proteomes" id="UP000694861">
    <property type="component" value="Linkage group LG1"/>
</dbReference>
<evidence type="ECO:0000259" key="2">
    <source>
        <dbReference type="Pfam" id="PF03108"/>
    </source>
</evidence>
<keyword evidence="3" id="KW-1185">Reference proteome</keyword>
<organism evidence="3 4">
    <name type="scientific">Prunus mume</name>
    <name type="common">Japanese apricot</name>
    <name type="synonym">Armeniaca mume</name>
    <dbReference type="NCBI Taxonomy" id="102107"/>
    <lineage>
        <taxon>Eukaryota</taxon>
        <taxon>Viridiplantae</taxon>
        <taxon>Streptophyta</taxon>
        <taxon>Embryophyta</taxon>
        <taxon>Tracheophyta</taxon>
        <taxon>Spermatophyta</taxon>
        <taxon>Magnoliopsida</taxon>
        <taxon>eudicotyledons</taxon>
        <taxon>Gunneridae</taxon>
        <taxon>Pentapetalae</taxon>
        <taxon>rosids</taxon>
        <taxon>fabids</taxon>
        <taxon>Rosales</taxon>
        <taxon>Rosaceae</taxon>
        <taxon>Amygdaloideae</taxon>
        <taxon>Amygdaleae</taxon>
        <taxon>Prunus</taxon>
    </lineage>
</organism>
<dbReference type="RefSeq" id="XP_016647475.1">
    <property type="nucleotide sequence ID" value="XM_016791989.1"/>
</dbReference>
<feature type="region of interest" description="Disordered" evidence="1">
    <location>
        <begin position="35"/>
        <end position="54"/>
    </location>
</feature>
<feature type="compositionally biased region" description="Acidic residues" evidence="1">
    <location>
        <begin position="1"/>
        <end position="12"/>
    </location>
</feature>
<dbReference type="GeneID" id="107880464"/>
<accession>A0ABM1LJ98</accession>
<protein>
    <submittedName>
        <fullName evidence="4">Uncharacterized protein LOC107880464</fullName>
    </submittedName>
</protein>
<dbReference type="PANTHER" id="PTHR31973">
    <property type="entry name" value="POLYPROTEIN, PUTATIVE-RELATED"/>
    <property type="match status" value="1"/>
</dbReference>
<reference evidence="3" key="1">
    <citation type="journal article" date="2012" name="Nat. Commun.">
        <title>The genome of Prunus mume.</title>
        <authorList>
            <person name="Zhang Q."/>
            <person name="Chen W."/>
            <person name="Sun L."/>
            <person name="Zhao F."/>
            <person name="Huang B."/>
            <person name="Yang W."/>
            <person name="Tao Y."/>
            <person name="Wang J."/>
            <person name="Yuan Z."/>
            <person name="Fan G."/>
            <person name="Xing Z."/>
            <person name="Han C."/>
            <person name="Pan H."/>
            <person name="Zhong X."/>
            <person name="Shi W."/>
            <person name="Liang X."/>
            <person name="Du D."/>
            <person name="Sun F."/>
            <person name="Xu Z."/>
            <person name="Hao R."/>
            <person name="Lv T."/>
            <person name="Lv Y."/>
            <person name="Zheng Z."/>
            <person name="Sun M."/>
            <person name="Luo L."/>
            <person name="Cai M."/>
            <person name="Gao Y."/>
            <person name="Wang J."/>
            <person name="Yin Y."/>
            <person name="Xu X."/>
            <person name="Cheng T."/>
            <person name="Wang J."/>
        </authorList>
    </citation>
    <scope>NUCLEOTIDE SEQUENCE [LARGE SCALE GENOMIC DNA]</scope>
</reference>
<feature type="region of interest" description="Disordered" evidence="1">
    <location>
        <begin position="1"/>
        <end position="27"/>
    </location>
</feature>
<reference evidence="4" key="2">
    <citation type="submission" date="2025-08" db="UniProtKB">
        <authorList>
            <consortium name="RefSeq"/>
        </authorList>
    </citation>
    <scope>IDENTIFICATION</scope>
</reference>
<evidence type="ECO:0000313" key="4">
    <source>
        <dbReference type="RefSeq" id="XP_016647475.1"/>
    </source>
</evidence>
<sequence length="328" mass="37495">MGANVGEEEPNIDPEMGPPNKGTWAISYDGEDTTALLSEGETSEDEQGSGKKEEVKETIKEYAIVEGKPIKFVKNDNFRVRAKCVGHKYCPFVVLASKIVRNQPTFAIKTLSLEHECTRVDRLGYCNARWLSIIFAYKIRKNPNWDVAAMRGEVQEQYAMNVSKHQIWRAKRLSRVVIEGSIEQYARLWDYAEQLKASNKGSTVVIKNDMVGEEPVFQRIYVCLPGCKKWFLDGYLKIENGAAWVVISDKKKGLLSAIETIVPTAEHRMCVRHLYSNFRGQHSGLLLKNILWATSTATTIPWYEAEIEKMKVQDNEAYEWLLKWPPKN</sequence>
<dbReference type="Pfam" id="PF03108">
    <property type="entry name" value="DBD_Tnp_Mut"/>
    <property type="match status" value="1"/>
</dbReference>
<name>A0ABM1LJ98_PRUMU</name>
<dbReference type="PANTHER" id="PTHR31973:SF199">
    <property type="entry name" value="SWIM-TYPE DOMAIN-CONTAINING PROTEIN"/>
    <property type="match status" value="1"/>
</dbReference>